<dbReference type="RefSeq" id="WP_075626709.1">
    <property type="nucleotide sequence ID" value="NZ_FOAM01000009.1"/>
</dbReference>
<reference evidence="1 2" key="1">
    <citation type="submission" date="2016-09" db="EMBL/GenBank/DDBJ databases">
        <title>Rhizobium sp. nov., a novel species isolated from the rice rhizosphere.</title>
        <authorList>
            <person name="Zhao J."/>
            <person name="Zhang X."/>
        </authorList>
    </citation>
    <scope>NUCLEOTIDE SEQUENCE [LARGE SCALE GENOMIC DNA]</scope>
    <source>
        <strain evidence="1 2">1.7048</strain>
    </source>
</reference>
<protein>
    <submittedName>
        <fullName evidence="1">Uncharacterized protein</fullName>
    </submittedName>
</protein>
<name>A0A1Q9B012_9HYPH</name>
<organism evidence="1 2">
    <name type="scientific">Xaviernesmea oryzae</name>
    <dbReference type="NCBI Taxonomy" id="464029"/>
    <lineage>
        <taxon>Bacteria</taxon>
        <taxon>Pseudomonadati</taxon>
        <taxon>Pseudomonadota</taxon>
        <taxon>Alphaproteobacteria</taxon>
        <taxon>Hyphomicrobiales</taxon>
        <taxon>Rhizobiaceae</taxon>
        <taxon>Rhizobium/Agrobacterium group</taxon>
        <taxon>Xaviernesmea</taxon>
    </lineage>
</organism>
<proteinExistence type="predicted"/>
<dbReference type="EMBL" id="MKIP01000033">
    <property type="protein sequence ID" value="OLP61317.1"/>
    <property type="molecule type" value="Genomic_DNA"/>
</dbReference>
<accession>A0A1Q9B012</accession>
<sequence>MPSSSNAALLILSQPVRVAAKGTSAVDTIISIASAQKEAQKKTSPRAVGGTVSTEISQAQKSAMAAGAQAGLNGASGGHGFSVTEYDPEAAAMGFFPVEKSLKNAQAFADGLADGVASYNEQFNLYKIMSFDEYMTEGKENYLKLAKSMNNSEGQIEKDIRVNFSSSGYDYNMNRHKIDNEFKIRDAKLGEGLMKAATERFKEIFGVDVKINFDDNGRASILPFDVKIDDKTVFNFHEDRKVALWR</sequence>
<keyword evidence="2" id="KW-1185">Reference proteome</keyword>
<gene>
    <name evidence="1" type="ORF">BJF93_21315</name>
</gene>
<dbReference type="AlphaFoldDB" id="A0A1Q9B012"/>
<dbReference type="Proteomes" id="UP000186364">
    <property type="component" value="Unassembled WGS sequence"/>
</dbReference>
<evidence type="ECO:0000313" key="1">
    <source>
        <dbReference type="EMBL" id="OLP61317.1"/>
    </source>
</evidence>
<comment type="caution">
    <text evidence="1">The sequence shown here is derived from an EMBL/GenBank/DDBJ whole genome shotgun (WGS) entry which is preliminary data.</text>
</comment>
<evidence type="ECO:0000313" key="2">
    <source>
        <dbReference type="Proteomes" id="UP000186364"/>
    </source>
</evidence>